<reference evidence="2" key="1">
    <citation type="submission" date="2022-11" db="UniProtKB">
        <authorList>
            <consortium name="WormBaseParasite"/>
        </authorList>
    </citation>
    <scope>IDENTIFICATION</scope>
</reference>
<keyword evidence="1" id="KW-1185">Reference proteome</keyword>
<dbReference type="WBParaSite" id="nRc.2.0.1.t23551-RA">
    <property type="protein sequence ID" value="nRc.2.0.1.t23551-RA"/>
    <property type="gene ID" value="nRc.2.0.1.g23551"/>
</dbReference>
<evidence type="ECO:0000313" key="1">
    <source>
        <dbReference type="Proteomes" id="UP000887565"/>
    </source>
</evidence>
<evidence type="ECO:0000313" key="2">
    <source>
        <dbReference type="WBParaSite" id="nRc.2.0.1.t23551-RA"/>
    </source>
</evidence>
<dbReference type="Proteomes" id="UP000887565">
    <property type="component" value="Unplaced"/>
</dbReference>
<protein>
    <submittedName>
        <fullName evidence="2">Ovule protein</fullName>
    </submittedName>
</protein>
<sequence length="64" mass="7495">MEGKEEKNFFKSMSFLKRRKYLRYCVCISHVCYLGNESLIEKLLPLELHTMVSCFCGFPQVGLV</sequence>
<dbReference type="AlphaFoldDB" id="A0A915JD56"/>
<name>A0A915JD56_ROMCU</name>
<proteinExistence type="predicted"/>
<accession>A0A915JD56</accession>
<organism evidence="1 2">
    <name type="scientific">Romanomermis culicivorax</name>
    <name type="common">Nematode worm</name>
    <dbReference type="NCBI Taxonomy" id="13658"/>
    <lineage>
        <taxon>Eukaryota</taxon>
        <taxon>Metazoa</taxon>
        <taxon>Ecdysozoa</taxon>
        <taxon>Nematoda</taxon>
        <taxon>Enoplea</taxon>
        <taxon>Dorylaimia</taxon>
        <taxon>Mermithida</taxon>
        <taxon>Mermithoidea</taxon>
        <taxon>Mermithidae</taxon>
        <taxon>Romanomermis</taxon>
    </lineage>
</organism>